<dbReference type="KEGG" id="scl:sce5273"/>
<dbReference type="Pfam" id="PF10116">
    <property type="entry name" value="Host_attach"/>
    <property type="match status" value="1"/>
</dbReference>
<name>A9FSU8_SORC5</name>
<feature type="compositionally biased region" description="Low complexity" evidence="1">
    <location>
        <begin position="65"/>
        <end position="76"/>
    </location>
</feature>
<accession>A9FSU8</accession>
<dbReference type="InterPro" id="IPR019291">
    <property type="entry name" value="Host_attachment_protein"/>
</dbReference>
<reference evidence="2 3" key="1">
    <citation type="journal article" date="2007" name="Nat. Biotechnol.">
        <title>Complete genome sequence of the myxobacterium Sorangium cellulosum.</title>
        <authorList>
            <person name="Schneiker S."/>
            <person name="Perlova O."/>
            <person name="Kaiser O."/>
            <person name="Gerth K."/>
            <person name="Alici A."/>
            <person name="Altmeyer M.O."/>
            <person name="Bartels D."/>
            <person name="Bekel T."/>
            <person name="Beyer S."/>
            <person name="Bode E."/>
            <person name="Bode H.B."/>
            <person name="Bolten C.J."/>
            <person name="Choudhuri J.V."/>
            <person name="Doss S."/>
            <person name="Elnakady Y.A."/>
            <person name="Frank B."/>
            <person name="Gaigalat L."/>
            <person name="Goesmann A."/>
            <person name="Groeger C."/>
            <person name="Gross F."/>
            <person name="Jelsbak L."/>
            <person name="Jelsbak L."/>
            <person name="Kalinowski J."/>
            <person name="Kegler C."/>
            <person name="Knauber T."/>
            <person name="Konietzny S."/>
            <person name="Kopp M."/>
            <person name="Krause L."/>
            <person name="Krug D."/>
            <person name="Linke B."/>
            <person name="Mahmud T."/>
            <person name="Martinez-Arias R."/>
            <person name="McHardy A.C."/>
            <person name="Merai M."/>
            <person name="Meyer F."/>
            <person name="Mormann S."/>
            <person name="Munoz-Dorado J."/>
            <person name="Perez J."/>
            <person name="Pradella S."/>
            <person name="Rachid S."/>
            <person name="Raddatz G."/>
            <person name="Rosenau F."/>
            <person name="Rueckert C."/>
            <person name="Sasse F."/>
            <person name="Scharfe M."/>
            <person name="Schuster S.C."/>
            <person name="Suen G."/>
            <person name="Treuner-Lange A."/>
            <person name="Velicer G.J."/>
            <person name="Vorholter F.-J."/>
            <person name="Weissman K.J."/>
            <person name="Welch R.D."/>
            <person name="Wenzel S.C."/>
            <person name="Whitworth D.E."/>
            <person name="Wilhelm S."/>
            <person name="Wittmann C."/>
            <person name="Bloecker H."/>
            <person name="Puehler A."/>
            <person name="Mueller R."/>
        </authorList>
    </citation>
    <scope>NUCLEOTIDE SEQUENCE [LARGE SCALE GENOMIC DNA]</scope>
    <source>
        <strain evidence="3">So ce56</strain>
    </source>
</reference>
<dbReference type="EMBL" id="AM746676">
    <property type="protein sequence ID" value="CAN95436.1"/>
    <property type="molecule type" value="Genomic_DNA"/>
</dbReference>
<dbReference type="AlphaFoldDB" id="A9FSU8"/>
<gene>
    <name evidence="2" type="ordered locus">sce5273</name>
</gene>
<evidence type="ECO:0008006" key="4">
    <source>
        <dbReference type="Google" id="ProtNLM"/>
    </source>
</evidence>
<evidence type="ECO:0000313" key="3">
    <source>
        <dbReference type="Proteomes" id="UP000002139"/>
    </source>
</evidence>
<evidence type="ECO:0000313" key="2">
    <source>
        <dbReference type="EMBL" id="CAN95436.1"/>
    </source>
</evidence>
<dbReference type="STRING" id="448385.sce5273"/>
<dbReference type="Proteomes" id="UP000002139">
    <property type="component" value="Chromosome"/>
</dbReference>
<organism evidence="2 3">
    <name type="scientific">Sorangium cellulosum (strain So ce56)</name>
    <name type="common">Polyangium cellulosum (strain So ce56)</name>
    <dbReference type="NCBI Taxonomy" id="448385"/>
    <lineage>
        <taxon>Bacteria</taxon>
        <taxon>Pseudomonadati</taxon>
        <taxon>Myxococcota</taxon>
        <taxon>Polyangia</taxon>
        <taxon>Polyangiales</taxon>
        <taxon>Polyangiaceae</taxon>
        <taxon>Sorangium</taxon>
    </lineage>
</organism>
<feature type="region of interest" description="Disordered" evidence="1">
    <location>
        <begin position="60"/>
        <end position="99"/>
    </location>
</feature>
<dbReference type="eggNOG" id="COG5622">
    <property type="taxonomic scope" value="Bacteria"/>
</dbReference>
<evidence type="ECO:0000256" key="1">
    <source>
        <dbReference type="SAM" id="MobiDB-lite"/>
    </source>
</evidence>
<dbReference type="HOGENOM" id="CLU_105864_2_1_7"/>
<proteinExistence type="predicted"/>
<sequence length="173" mass="19005">MIPPWRLMAKKAARKTWILVSDASRAQLYREEPAGKGFTLLESYNHDESRARVRDLMADAHGRKPNGTSGGNSSPVGGPGGQYLGRPGAAPDTDPKEVEKQKFAQELAEVLEKGLNEHAYETLVLVAPPHFLGLLRGAVSKQVSNHIETSVDKDLSWLDGPRLTERLRELRAG</sequence>
<keyword evidence="3" id="KW-1185">Reference proteome</keyword>
<protein>
    <recommendedName>
        <fullName evidence="4">Host attachment protein</fullName>
    </recommendedName>
</protein>